<dbReference type="RefSeq" id="WP_136379813.1">
    <property type="nucleotide sequence ID" value="NZ_SLUB01000019.1"/>
</dbReference>
<evidence type="ECO:0000256" key="1">
    <source>
        <dbReference type="ARBA" id="ARBA00004193"/>
    </source>
</evidence>
<evidence type="ECO:0000259" key="4">
    <source>
        <dbReference type="Pfam" id="PF00496"/>
    </source>
</evidence>
<evidence type="ECO:0000313" key="6">
    <source>
        <dbReference type="Proteomes" id="UP000306477"/>
    </source>
</evidence>
<reference evidence="5 6" key="1">
    <citation type="journal article" date="2019" name="Indoor Air">
        <title>Impacts of indoor surface finishes on bacterial viability.</title>
        <authorList>
            <person name="Hu J."/>
            <person name="Maamar S.B."/>
            <person name="Glawe A.J."/>
            <person name="Gottel N."/>
            <person name="Gilbert J.A."/>
            <person name="Hartmann E.M."/>
        </authorList>
    </citation>
    <scope>NUCLEOTIDE SEQUENCE [LARGE SCALE GENOMIC DNA]</scope>
    <source>
        <strain evidence="5 6">AF060A6</strain>
    </source>
</reference>
<dbReference type="InterPro" id="IPR030678">
    <property type="entry name" value="Peptide/Ni-bd"/>
</dbReference>
<evidence type="ECO:0000256" key="2">
    <source>
        <dbReference type="ARBA" id="ARBA00005695"/>
    </source>
</evidence>
<name>A0A4S3PR79_9BACI</name>
<dbReference type="OrthoDB" id="9796817at2"/>
<feature type="domain" description="Solute-binding protein family 5" evidence="4">
    <location>
        <begin position="84"/>
        <end position="440"/>
    </location>
</feature>
<dbReference type="InterPro" id="IPR023765">
    <property type="entry name" value="SBP_5_CS"/>
</dbReference>
<keyword evidence="3" id="KW-0732">Signal</keyword>
<dbReference type="PROSITE" id="PS01040">
    <property type="entry name" value="SBP_BACTERIAL_5"/>
    <property type="match status" value="1"/>
</dbReference>
<dbReference type="PANTHER" id="PTHR30290">
    <property type="entry name" value="PERIPLASMIC BINDING COMPONENT OF ABC TRANSPORTER"/>
    <property type="match status" value="1"/>
</dbReference>
<dbReference type="Gene3D" id="3.40.190.10">
    <property type="entry name" value="Periplasmic binding protein-like II"/>
    <property type="match status" value="1"/>
</dbReference>
<accession>A0A4S3PR79</accession>
<evidence type="ECO:0000313" key="5">
    <source>
        <dbReference type="EMBL" id="THE12191.1"/>
    </source>
</evidence>
<dbReference type="GO" id="GO:0043190">
    <property type="term" value="C:ATP-binding cassette (ABC) transporter complex"/>
    <property type="evidence" value="ECO:0007669"/>
    <property type="project" value="InterPro"/>
</dbReference>
<dbReference type="CDD" id="cd08502">
    <property type="entry name" value="PBP2_NikA_DppA_OppA_like_16"/>
    <property type="match status" value="1"/>
</dbReference>
<dbReference type="Proteomes" id="UP000306477">
    <property type="component" value="Unassembled WGS sequence"/>
</dbReference>
<dbReference type="PIRSF" id="PIRSF002741">
    <property type="entry name" value="MppA"/>
    <property type="match status" value="1"/>
</dbReference>
<comment type="caution">
    <text evidence="5">The sequence shown here is derived from an EMBL/GenBank/DDBJ whole genome shotgun (WGS) entry which is preliminary data.</text>
</comment>
<dbReference type="PANTHER" id="PTHR30290:SF38">
    <property type="entry name" value="D,D-DIPEPTIDE-BINDING PERIPLASMIC PROTEIN DDPA-RELATED"/>
    <property type="match status" value="1"/>
</dbReference>
<dbReference type="EMBL" id="SLUB01000019">
    <property type="protein sequence ID" value="THE12191.1"/>
    <property type="molecule type" value="Genomic_DNA"/>
</dbReference>
<dbReference type="InterPro" id="IPR000914">
    <property type="entry name" value="SBP_5_dom"/>
</dbReference>
<dbReference type="GO" id="GO:0042597">
    <property type="term" value="C:periplasmic space"/>
    <property type="evidence" value="ECO:0007669"/>
    <property type="project" value="UniProtKB-ARBA"/>
</dbReference>
<dbReference type="SUPFAM" id="SSF53850">
    <property type="entry name" value="Periplasmic binding protein-like II"/>
    <property type="match status" value="1"/>
</dbReference>
<organism evidence="5 6">
    <name type="scientific">Bacillus timonensis</name>
    <dbReference type="NCBI Taxonomy" id="1033734"/>
    <lineage>
        <taxon>Bacteria</taxon>
        <taxon>Bacillati</taxon>
        <taxon>Bacillota</taxon>
        <taxon>Bacilli</taxon>
        <taxon>Bacillales</taxon>
        <taxon>Bacillaceae</taxon>
        <taxon>Bacillus</taxon>
    </lineage>
</organism>
<comment type="similarity">
    <text evidence="2">Belongs to the bacterial solute-binding protein 5 family.</text>
</comment>
<dbReference type="AlphaFoldDB" id="A0A4S3PR79"/>
<proteinExistence type="inferred from homology"/>
<comment type="subcellular location">
    <subcellularLocation>
        <location evidence="1">Cell membrane</location>
        <topology evidence="1">Lipid-anchor</topology>
    </subcellularLocation>
</comment>
<dbReference type="PROSITE" id="PS51257">
    <property type="entry name" value="PROKAR_LIPOPROTEIN"/>
    <property type="match status" value="1"/>
</dbReference>
<dbReference type="Pfam" id="PF00496">
    <property type="entry name" value="SBP_bac_5"/>
    <property type="match status" value="1"/>
</dbReference>
<sequence>MINKKVGIIFLLFVLAFALIGCSNGGSKDTEGASGDKKTYKDEINIAVTAQPPTLDSAMTVSQVALDIAGNVFETLYTLNKDYEPTPMLAKSVDVSEDGKTYTFTLREGIKFHNGKEMTSEDVVASMNRWLEKSSRAKSLLTNAKFEAEGPYTVKLSLENATSDVLIVMSSQSNFPAIMPKEIIESAPAEGITEYIGTGPFKFEEWKQDQFIHLVKYEDYQPVDEEPSGFAGKKEAFVNDVFYHFVTDHSTRIAGIQTGEYDIADSIPTESYEQLNGLDNVEVHTFVGGTLTLFFNTNNGALADVKMRQAVNTALNMDEIMMASFVNEDLYTLEPGYMNPNAVQWNTDAGKDVYNQADLEKAKTLLKEAGYKGEEITLLTTGDYAEMSTATTVVQEQLRQLGMNVKIDSFDFPTFLETKNDFTKWDIFITSNGYQLTPPQLLAVNPEWAGLNDPKVTELIKAIRQAPSEEESSAKWDELQGYLYETLSSTAIGQYKSILATTDKLEGFEVFEAPIIWNTKVIE</sequence>
<dbReference type="GO" id="GO:0015833">
    <property type="term" value="P:peptide transport"/>
    <property type="evidence" value="ECO:0007669"/>
    <property type="project" value="TreeGrafter"/>
</dbReference>
<gene>
    <name evidence="5" type="ORF">E1I69_11765</name>
</gene>
<keyword evidence="6" id="KW-1185">Reference proteome</keyword>
<dbReference type="GO" id="GO:1904680">
    <property type="term" value="F:peptide transmembrane transporter activity"/>
    <property type="evidence" value="ECO:0007669"/>
    <property type="project" value="TreeGrafter"/>
</dbReference>
<dbReference type="InterPro" id="IPR039424">
    <property type="entry name" value="SBP_5"/>
</dbReference>
<evidence type="ECO:0000256" key="3">
    <source>
        <dbReference type="ARBA" id="ARBA00022729"/>
    </source>
</evidence>
<protein>
    <submittedName>
        <fullName evidence="5">ABC transporter substrate-binding protein</fullName>
    </submittedName>
</protein>
<dbReference type="Gene3D" id="3.10.105.10">
    <property type="entry name" value="Dipeptide-binding Protein, Domain 3"/>
    <property type="match status" value="1"/>
</dbReference>